<evidence type="ECO:0000256" key="6">
    <source>
        <dbReference type="ARBA" id="ARBA00023180"/>
    </source>
</evidence>
<keyword evidence="6" id="KW-0325">Glycoprotein</keyword>
<dbReference type="SUPFAM" id="SSF53254">
    <property type="entry name" value="Phosphoglycerate mutase-like"/>
    <property type="match status" value="1"/>
</dbReference>
<dbReference type="STRING" id="857967.G0QK39"/>
<keyword evidence="10" id="KW-1185">Reference proteome</keyword>
<dbReference type="GeneID" id="14910608"/>
<dbReference type="OMA" id="DPHQESD"/>
<dbReference type="GO" id="GO:0003993">
    <property type="term" value="F:acid phosphatase activity"/>
    <property type="evidence" value="ECO:0007669"/>
    <property type="project" value="UniProtKB-EC"/>
</dbReference>
<reference evidence="9 10" key="1">
    <citation type="submission" date="2011-07" db="EMBL/GenBank/DDBJ databases">
        <authorList>
            <person name="Coyne R."/>
            <person name="Brami D."/>
            <person name="Johnson J."/>
            <person name="Hostetler J."/>
            <person name="Hannick L."/>
            <person name="Clark T."/>
            <person name="Cassidy-Hanley D."/>
            <person name="Inman J."/>
        </authorList>
    </citation>
    <scope>NUCLEOTIDE SEQUENCE [LARGE SCALE GENOMIC DNA]</scope>
    <source>
        <strain evidence="9 10">G5</strain>
    </source>
</reference>
<evidence type="ECO:0000256" key="3">
    <source>
        <dbReference type="ARBA" id="ARBA00022729"/>
    </source>
</evidence>
<evidence type="ECO:0000256" key="2">
    <source>
        <dbReference type="ARBA" id="ARBA00005375"/>
    </source>
</evidence>
<dbReference type="EMBL" id="GL983125">
    <property type="protein sequence ID" value="EGR34416.1"/>
    <property type="molecule type" value="Genomic_DNA"/>
</dbReference>
<name>G0QK39_ICHMU</name>
<dbReference type="InParanoid" id="G0QK39"/>
<feature type="chain" id="PRO_5003408046" description="Acid phosphatase" evidence="8">
    <location>
        <begin position="20"/>
        <end position="475"/>
    </location>
</feature>
<dbReference type="Pfam" id="PF00328">
    <property type="entry name" value="His_Phos_2"/>
    <property type="match status" value="1"/>
</dbReference>
<sequence length="475" mass="56243">MFKHLILLYFLYFLIKINTQPSPETTDLKLVIEVFRHGARYSIFQDTFGPKINTQLTGELTPVGMRQQFMLGKALNAEYIQKQNFLNSSYDYNQMFIQSTDFNRTIMSAYSQLAGLYSLNTGPKIFSNLSQSRFELEPAFNERVQQINGDYSLFGGQQPFAIHMNAQEDDQILFSHGNACPQAQNWQNEYQNNTDWKKVREQFRPSLTQFSDYLKTQNKNIQYDQFGTDTYNHFFDTLISLKYQGFNNIIEPLKDIYNDLQFLYNINIQITYFYKEAQRRLTSTKFLQKIKEYMNGKIQGQQSYKWYMISAHDLNILTLLNTFKQTSWECLQKTKENTLKEDVICITQYPEYAASYIFELRVDKNDNKKFYVMTKYNGQYIDIIKKNQKIIPFEDFAQYIDQYSVNDFEKQCKIKARSSNDQSYVPVWSISLMVIFSILFLGTLGYTIYFRIKNKDALVKVNQDYESIQKQMINN</sequence>
<organism evidence="9 10">
    <name type="scientific">Ichthyophthirius multifiliis</name>
    <name type="common">White spot disease agent</name>
    <name type="synonym">Ich</name>
    <dbReference type="NCBI Taxonomy" id="5932"/>
    <lineage>
        <taxon>Eukaryota</taxon>
        <taxon>Sar</taxon>
        <taxon>Alveolata</taxon>
        <taxon>Ciliophora</taxon>
        <taxon>Intramacronucleata</taxon>
        <taxon>Oligohymenophorea</taxon>
        <taxon>Hymenostomatida</taxon>
        <taxon>Ophryoglenina</taxon>
        <taxon>Ichthyophthirius</taxon>
    </lineage>
</organism>
<comment type="catalytic activity">
    <reaction evidence="1">
        <text>a phosphate monoester + H2O = an alcohol + phosphate</text>
        <dbReference type="Rhea" id="RHEA:15017"/>
        <dbReference type="ChEBI" id="CHEBI:15377"/>
        <dbReference type="ChEBI" id="CHEBI:30879"/>
        <dbReference type="ChEBI" id="CHEBI:43474"/>
        <dbReference type="ChEBI" id="CHEBI:67140"/>
        <dbReference type="EC" id="3.1.3.2"/>
    </reaction>
</comment>
<dbReference type="Gene3D" id="3.40.50.1240">
    <property type="entry name" value="Phosphoglycerate mutase-like"/>
    <property type="match status" value="1"/>
</dbReference>
<keyword evidence="4" id="KW-0378">Hydrolase</keyword>
<keyword evidence="7" id="KW-1133">Transmembrane helix</keyword>
<dbReference type="RefSeq" id="XP_004039720.1">
    <property type="nucleotide sequence ID" value="XM_004039672.1"/>
</dbReference>
<protein>
    <recommendedName>
        <fullName evidence="11">Acid phosphatase</fullName>
    </recommendedName>
</protein>
<evidence type="ECO:0008006" key="11">
    <source>
        <dbReference type="Google" id="ProtNLM"/>
    </source>
</evidence>
<comment type="similarity">
    <text evidence="2">Belongs to the histidine acid phosphatase family.</text>
</comment>
<dbReference type="PANTHER" id="PTHR11567:SF211">
    <property type="entry name" value="PROSTATIC ACID PHOSPHATASE"/>
    <property type="match status" value="1"/>
</dbReference>
<dbReference type="AlphaFoldDB" id="G0QK39"/>
<accession>G0QK39</accession>
<evidence type="ECO:0000256" key="7">
    <source>
        <dbReference type="SAM" id="Phobius"/>
    </source>
</evidence>
<evidence type="ECO:0000313" key="9">
    <source>
        <dbReference type="EMBL" id="EGR34416.1"/>
    </source>
</evidence>
<feature type="signal peptide" evidence="8">
    <location>
        <begin position="1"/>
        <end position="19"/>
    </location>
</feature>
<dbReference type="OrthoDB" id="299201at2759"/>
<dbReference type="CDD" id="cd07061">
    <property type="entry name" value="HP_HAP_like"/>
    <property type="match status" value="1"/>
</dbReference>
<evidence type="ECO:0000256" key="1">
    <source>
        <dbReference type="ARBA" id="ARBA00000032"/>
    </source>
</evidence>
<keyword evidence="5" id="KW-1015">Disulfide bond</keyword>
<dbReference type="eggNOG" id="KOG3720">
    <property type="taxonomic scope" value="Eukaryota"/>
</dbReference>
<evidence type="ECO:0000256" key="8">
    <source>
        <dbReference type="SAM" id="SignalP"/>
    </source>
</evidence>
<evidence type="ECO:0000256" key="5">
    <source>
        <dbReference type="ARBA" id="ARBA00023157"/>
    </source>
</evidence>
<dbReference type="InterPro" id="IPR029033">
    <property type="entry name" value="His_PPase_superfam"/>
</dbReference>
<keyword evidence="3 8" id="KW-0732">Signal</keyword>
<dbReference type="InterPro" id="IPR050645">
    <property type="entry name" value="Histidine_acid_phosphatase"/>
</dbReference>
<evidence type="ECO:0000256" key="4">
    <source>
        <dbReference type="ARBA" id="ARBA00022801"/>
    </source>
</evidence>
<feature type="transmembrane region" description="Helical" evidence="7">
    <location>
        <begin position="427"/>
        <end position="450"/>
    </location>
</feature>
<dbReference type="PANTHER" id="PTHR11567">
    <property type="entry name" value="ACID PHOSPHATASE-RELATED"/>
    <property type="match status" value="1"/>
</dbReference>
<proteinExistence type="inferred from homology"/>
<keyword evidence="7" id="KW-0812">Transmembrane</keyword>
<gene>
    <name evidence="9" type="ORF">IMG5_012480</name>
</gene>
<dbReference type="Proteomes" id="UP000008983">
    <property type="component" value="Unassembled WGS sequence"/>
</dbReference>
<evidence type="ECO:0000313" key="10">
    <source>
        <dbReference type="Proteomes" id="UP000008983"/>
    </source>
</evidence>
<keyword evidence="7" id="KW-0472">Membrane</keyword>
<dbReference type="InterPro" id="IPR000560">
    <property type="entry name" value="His_Pase_clade-2"/>
</dbReference>